<evidence type="ECO:0000256" key="13">
    <source>
        <dbReference type="ARBA" id="ARBA00023136"/>
    </source>
</evidence>
<dbReference type="SUPFAM" id="SSF55874">
    <property type="entry name" value="ATPase domain of HSP90 chaperone/DNA topoisomerase II/histidine kinase"/>
    <property type="match status" value="1"/>
</dbReference>
<feature type="compositionally biased region" description="Basic and acidic residues" evidence="17">
    <location>
        <begin position="984"/>
        <end position="1015"/>
    </location>
</feature>
<dbReference type="PANTHER" id="PTHR45339:SF1">
    <property type="entry name" value="HYBRID SIGNAL TRANSDUCTION HISTIDINE KINASE J"/>
    <property type="match status" value="1"/>
</dbReference>
<evidence type="ECO:0000256" key="10">
    <source>
        <dbReference type="ARBA" id="ARBA00022840"/>
    </source>
</evidence>
<dbReference type="Gene3D" id="1.20.120.160">
    <property type="entry name" value="HPT domain"/>
    <property type="match status" value="1"/>
</dbReference>
<dbReference type="SUPFAM" id="SSF47226">
    <property type="entry name" value="Histidine-containing phosphotransfer domain, HPT domain"/>
    <property type="match status" value="1"/>
</dbReference>
<dbReference type="Proteomes" id="UP000471465">
    <property type="component" value="Unassembled WGS sequence"/>
</dbReference>
<dbReference type="Pfam" id="PF00072">
    <property type="entry name" value="Response_reg"/>
    <property type="match status" value="1"/>
</dbReference>
<dbReference type="GO" id="GO:0005524">
    <property type="term" value="F:ATP binding"/>
    <property type="evidence" value="ECO:0007669"/>
    <property type="project" value="UniProtKB-KW"/>
</dbReference>
<dbReference type="PANTHER" id="PTHR45339">
    <property type="entry name" value="HYBRID SIGNAL TRANSDUCTION HISTIDINE KINASE J"/>
    <property type="match status" value="1"/>
</dbReference>
<evidence type="ECO:0000259" key="20">
    <source>
        <dbReference type="PROSITE" id="PS50110"/>
    </source>
</evidence>
<evidence type="ECO:0000256" key="9">
    <source>
        <dbReference type="ARBA" id="ARBA00022777"/>
    </source>
</evidence>
<evidence type="ECO:0000259" key="21">
    <source>
        <dbReference type="PROSITE" id="PS50894"/>
    </source>
</evidence>
<evidence type="ECO:0000256" key="2">
    <source>
        <dbReference type="ARBA" id="ARBA00004651"/>
    </source>
</evidence>
<keyword evidence="6 22" id="KW-0808">Transferase</keyword>
<dbReference type="AlphaFoldDB" id="A0A6N7C1K2"/>
<feature type="region of interest" description="Disordered" evidence="17">
    <location>
        <begin position="959"/>
        <end position="1051"/>
    </location>
</feature>
<feature type="region of interest" description="Disordered" evidence="17">
    <location>
        <begin position="735"/>
        <end position="755"/>
    </location>
</feature>
<keyword evidence="13 18" id="KW-0472">Membrane</keyword>
<feature type="modified residue" description="Phosphohistidine" evidence="14">
    <location>
        <position position="1129"/>
    </location>
</feature>
<keyword evidence="8" id="KW-0547">Nucleotide-binding</keyword>
<evidence type="ECO:0000256" key="16">
    <source>
        <dbReference type="SAM" id="Coils"/>
    </source>
</evidence>
<comment type="caution">
    <text evidence="22">The sequence shown here is derived from an EMBL/GenBank/DDBJ whole genome shotgun (WGS) entry which is preliminary data.</text>
</comment>
<reference evidence="22 23" key="1">
    <citation type="submission" date="2019-09" db="EMBL/GenBank/DDBJ databases">
        <title>Draft genome sequence of Psychrobacter nivimaris LAMA 639, in search for biotechnological relevant genes.</title>
        <authorList>
            <person name="Lima A.O.S."/>
            <person name="Staloch B.E.K."/>
            <person name="Freitas R.C."/>
            <person name="Niero H."/>
            <person name="Silva M.A.C."/>
        </authorList>
    </citation>
    <scope>NUCLEOTIDE SEQUENCE [LARGE SCALE GENOMIC DNA]</scope>
    <source>
        <strain evidence="22 23">LAMA 639</strain>
    </source>
</reference>
<dbReference type="Pfam" id="PF02518">
    <property type="entry name" value="HATPase_c"/>
    <property type="match status" value="1"/>
</dbReference>
<dbReference type="InterPro" id="IPR005467">
    <property type="entry name" value="His_kinase_dom"/>
</dbReference>
<dbReference type="CDD" id="cd00088">
    <property type="entry name" value="HPT"/>
    <property type="match status" value="1"/>
</dbReference>
<feature type="transmembrane region" description="Helical" evidence="18">
    <location>
        <begin position="183"/>
        <end position="205"/>
    </location>
</feature>
<evidence type="ECO:0000256" key="18">
    <source>
        <dbReference type="SAM" id="Phobius"/>
    </source>
</evidence>
<evidence type="ECO:0000256" key="4">
    <source>
        <dbReference type="ARBA" id="ARBA00022475"/>
    </source>
</evidence>
<evidence type="ECO:0000256" key="8">
    <source>
        <dbReference type="ARBA" id="ARBA00022741"/>
    </source>
</evidence>
<dbReference type="InterPro" id="IPR008207">
    <property type="entry name" value="Sig_transdc_His_kin_Hpt_dom"/>
</dbReference>
<evidence type="ECO:0000256" key="11">
    <source>
        <dbReference type="ARBA" id="ARBA00022989"/>
    </source>
</evidence>
<name>A0A6N7C1K2_9GAMM</name>
<dbReference type="InterPro" id="IPR011006">
    <property type="entry name" value="CheY-like_superfamily"/>
</dbReference>
<dbReference type="EC" id="2.7.13.3" evidence="3"/>
<keyword evidence="23" id="KW-1185">Reference proteome</keyword>
<dbReference type="SUPFAM" id="SSF47384">
    <property type="entry name" value="Homodimeric domain of signal transducing histidine kinase"/>
    <property type="match status" value="1"/>
</dbReference>
<dbReference type="PRINTS" id="PR00344">
    <property type="entry name" value="BCTRLSENSOR"/>
</dbReference>
<evidence type="ECO:0000256" key="17">
    <source>
        <dbReference type="SAM" id="MobiDB-lite"/>
    </source>
</evidence>
<dbReference type="PROSITE" id="PS50110">
    <property type="entry name" value="RESPONSE_REGULATORY"/>
    <property type="match status" value="1"/>
</dbReference>
<dbReference type="CDD" id="cd17546">
    <property type="entry name" value="REC_hyHK_CKI1_RcsC-like"/>
    <property type="match status" value="1"/>
</dbReference>
<dbReference type="FunFam" id="3.30.565.10:FF:000010">
    <property type="entry name" value="Sensor histidine kinase RcsC"/>
    <property type="match status" value="1"/>
</dbReference>
<dbReference type="Gene3D" id="3.30.565.10">
    <property type="entry name" value="Histidine kinase-like ATPase, C-terminal domain"/>
    <property type="match status" value="1"/>
</dbReference>
<evidence type="ECO:0000256" key="7">
    <source>
        <dbReference type="ARBA" id="ARBA00022692"/>
    </source>
</evidence>
<dbReference type="EMBL" id="VZIZ01000011">
    <property type="protein sequence ID" value="KAF0569246.1"/>
    <property type="molecule type" value="Genomic_DNA"/>
</dbReference>
<keyword evidence="9 22" id="KW-0418">Kinase</keyword>
<dbReference type="CDD" id="cd16922">
    <property type="entry name" value="HATPase_EvgS-ArcB-TorS-like"/>
    <property type="match status" value="1"/>
</dbReference>
<evidence type="ECO:0000256" key="1">
    <source>
        <dbReference type="ARBA" id="ARBA00000085"/>
    </source>
</evidence>
<sequence>MAYKKRFDTSSAYGQLIILVFLPICVLAAVGGILVFHETMRASDSEQEVLAEAVLIRYTPVIAELIPELLEQERQQVGSSAERTQQAAMTTLEGIQDKLGRMQSEQHVQRIAIINEGNQILATVGYGLNEEWPLISDSASFLSQRPTPVGTAYGSVLGEFEGQTLWLLVDMDNEPLYIARYRIAMALVITGLFTILILLLSLNIYSKRWIAPIYELRLQLQRTHVDNLYQPVPVESDGELNLLQQDLVRTLRRLHRSFQELKDHAEQTEDDLRLAFDEMEMQNISIRNARDAAISTSQAKSAFLANISHELRTPLNSIDGFINLLARHGELNPEQDLYVQTIRKSSAHLLALVNDVLDFSKIEAGKLVLDRHEFDLYDTIYDVVDMLSPVSAEKGLRMAVLFYNDVPMRINGDALRLKQVLTNIVGNAIKFTDSGDVVVRVSLDDHRDNYLMISVQDSGKGISLADQKMLFQSFSQGDPSITRQYGGTGLGLVISKQLTRLMGGDIGFHDNAQENIANQGATFWFRMPAHVDVLEAATGQTIELPVLAPLASETDEFNVLVWINHTASIQVLKASLQYLPIKLTQANSLPGVLESLKEHGNYWDWVIVDDDTQDDMMALLKQIRLHYQGKLAVFGYQVAADQALLNRYHANILYEPLDKRQLYAMLDTQSRSTPQSLQEPRWKGVTVLAVDDHLPNLLVLDALLSELGIQVVTASSGFDAIEIISKQQTKNIKTAKSDKQSLSNKTQLSKAETRDEINKKTNSAFYHEDTSADDKAATQDKDNIDLIFMDIQMPRMSGHEAAKQIRNIENADSRIPIIALTAHGLVDERDKLIASGINDYVGKPISQPQLLQVLQKWLGRKSTTPQLTALPDTDLQSFGLQHSDLQDDNLQDANVQGANVKGTDPTGAELTPIDSLRGYSINDNDLSNDLFSNNVNGQETQVSSGISSDTLTAIYPIIRGDGGDRNSTSVSSEPKITRPLSLKKIRDDYLRDSQPRDGYRRDTARDIQPRYESLRLQKQGQSPLLQSPTKSIDSSQDQSIQDSSSQDRTANANSALHEQINNDLSNNNISKSDTSNILDWQDALTRSANKPELAAKLIIMMIDTINDEKQALIQAWEAHDRNMLAQIAHRILGGSRYTGVPQLRQASQDLEDKCLLNVQHTTPVQFAMIEPYYEALLMALDNLQKVDLSSYPQLNYHRLSENDMTWKMI</sequence>
<feature type="domain" description="HPt" evidence="21">
    <location>
        <begin position="1090"/>
        <end position="1190"/>
    </location>
</feature>
<evidence type="ECO:0000256" key="12">
    <source>
        <dbReference type="ARBA" id="ARBA00023012"/>
    </source>
</evidence>
<feature type="transmembrane region" description="Helical" evidence="18">
    <location>
        <begin position="12"/>
        <end position="36"/>
    </location>
</feature>
<evidence type="ECO:0000256" key="14">
    <source>
        <dbReference type="PROSITE-ProRule" id="PRU00110"/>
    </source>
</evidence>
<dbReference type="Gene3D" id="1.10.287.130">
    <property type="match status" value="1"/>
</dbReference>
<evidence type="ECO:0000313" key="23">
    <source>
        <dbReference type="Proteomes" id="UP000471465"/>
    </source>
</evidence>
<keyword evidence="5 15" id="KW-0597">Phosphoprotein</keyword>
<dbReference type="FunFam" id="1.10.287.130:FF:000001">
    <property type="entry name" value="Two-component sensor histidine kinase"/>
    <property type="match status" value="1"/>
</dbReference>
<dbReference type="InterPro" id="IPR003594">
    <property type="entry name" value="HATPase_dom"/>
</dbReference>
<dbReference type="GO" id="GO:0000155">
    <property type="term" value="F:phosphorelay sensor kinase activity"/>
    <property type="evidence" value="ECO:0007669"/>
    <property type="project" value="InterPro"/>
</dbReference>
<evidence type="ECO:0000256" key="15">
    <source>
        <dbReference type="PROSITE-ProRule" id="PRU00169"/>
    </source>
</evidence>
<protein>
    <recommendedName>
        <fullName evidence="3">histidine kinase</fullName>
        <ecNumber evidence="3">2.7.13.3</ecNumber>
    </recommendedName>
</protein>
<feature type="compositionally biased region" description="Polar residues" evidence="17">
    <location>
        <begin position="735"/>
        <end position="750"/>
    </location>
</feature>
<keyword evidence="12" id="KW-0902">Two-component regulatory system</keyword>
<feature type="domain" description="Response regulatory" evidence="20">
    <location>
        <begin position="686"/>
        <end position="858"/>
    </location>
</feature>
<dbReference type="PROSITE" id="PS50894">
    <property type="entry name" value="HPT"/>
    <property type="match status" value="1"/>
</dbReference>
<dbReference type="Pfam" id="PF01627">
    <property type="entry name" value="Hpt"/>
    <property type="match status" value="1"/>
</dbReference>
<gene>
    <name evidence="22" type="ORF">FQV37_153</name>
</gene>
<feature type="compositionally biased region" description="Low complexity" evidence="17">
    <location>
        <begin position="1031"/>
        <end position="1047"/>
    </location>
</feature>
<dbReference type="PROSITE" id="PS50109">
    <property type="entry name" value="HIS_KIN"/>
    <property type="match status" value="1"/>
</dbReference>
<accession>A0A6N7C1K2</accession>
<dbReference type="CDD" id="cd00082">
    <property type="entry name" value="HisKA"/>
    <property type="match status" value="1"/>
</dbReference>
<dbReference type="RefSeq" id="WP_160021512.1">
    <property type="nucleotide sequence ID" value="NZ_VZIZ01000011.1"/>
</dbReference>
<feature type="compositionally biased region" description="Polar residues" evidence="17">
    <location>
        <begin position="1016"/>
        <end position="1030"/>
    </location>
</feature>
<feature type="domain" description="Histidine kinase" evidence="19">
    <location>
        <begin position="306"/>
        <end position="531"/>
    </location>
</feature>
<feature type="compositionally biased region" description="Polar residues" evidence="17">
    <location>
        <begin position="965"/>
        <end position="974"/>
    </location>
</feature>
<feature type="modified residue" description="4-aspartylphosphate" evidence="15">
    <location>
        <position position="790"/>
    </location>
</feature>
<keyword evidence="7 18" id="KW-0812">Transmembrane</keyword>
<comment type="subcellular location">
    <subcellularLocation>
        <location evidence="2">Cell membrane</location>
        <topology evidence="2">Multi-pass membrane protein</topology>
    </subcellularLocation>
</comment>
<comment type="catalytic activity">
    <reaction evidence="1">
        <text>ATP + protein L-histidine = ADP + protein N-phospho-L-histidine.</text>
        <dbReference type="EC" id="2.7.13.3"/>
    </reaction>
</comment>
<feature type="coiled-coil region" evidence="16">
    <location>
        <begin position="251"/>
        <end position="278"/>
    </location>
</feature>
<evidence type="ECO:0000259" key="19">
    <source>
        <dbReference type="PROSITE" id="PS50109"/>
    </source>
</evidence>
<proteinExistence type="predicted"/>
<dbReference type="SMART" id="SM00388">
    <property type="entry name" value="HisKA"/>
    <property type="match status" value="1"/>
</dbReference>
<dbReference type="GO" id="GO:0005886">
    <property type="term" value="C:plasma membrane"/>
    <property type="evidence" value="ECO:0007669"/>
    <property type="project" value="UniProtKB-SubCell"/>
</dbReference>
<dbReference type="InterPro" id="IPR036890">
    <property type="entry name" value="HATPase_C_sf"/>
</dbReference>
<evidence type="ECO:0000313" key="22">
    <source>
        <dbReference type="EMBL" id="KAF0569246.1"/>
    </source>
</evidence>
<dbReference type="SUPFAM" id="SSF52172">
    <property type="entry name" value="CheY-like"/>
    <property type="match status" value="2"/>
</dbReference>
<evidence type="ECO:0000256" key="6">
    <source>
        <dbReference type="ARBA" id="ARBA00022679"/>
    </source>
</evidence>
<dbReference type="SMART" id="SM00448">
    <property type="entry name" value="REC"/>
    <property type="match status" value="1"/>
</dbReference>
<dbReference type="SMART" id="SM00387">
    <property type="entry name" value="HATPase_c"/>
    <property type="match status" value="1"/>
</dbReference>
<evidence type="ECO:0000256" key="3">
    <source>
        <dbReference type="ARBA" id="ARBA00012438"/>
    </source>
</evidence>
<dbReference type="InterPro" id="IPR003661">
    <property type="entry name" value="HisK_dim/P_dom"/>
</dbReference>
<keyword evidence="11 18" id="KW-1133">Transmembrane helix</keyword>
<evidence type="ECO:0000256" key="5">
    <source>
        <dbReference type="ARBA" id="ARBA00022553"/>
    </source>
</evidence>
<keyword evidence="16" id="KW-0175">Coiled coil</keyword>
<dbReference type="Gene3D" id="3.40.50.2300">
    <property type="match status" value="1"/>
</dbReference>
<keyword evidence="4" id="KW-1003">Cell membrane</keyword>
<dbReference type="InterPro" id="IPR001789">
    <property type="entry name" value="Sig_transdc_resp-reg_receiver"/>
</dbReference>
<dbReference type="InterPro" id="IPR036641">
    <property type="entry name" value="HPT_dom_sf"/>
</dbReference>
<dbReference type="InterPro" id="IPR036097">
    <property type="entry name" value="HisK_dim/P_sf"/>
</dbReference>
<keyword evidence="10" id="KW-0067">ATP-binding</keyword>
<dbReference type="InterPro" id="IPR004358">
    <property type="entry name" value="Sig_transdc_His_kin-like_C"/>
</dbReference>
<organism evidence="22 23">
    <name type="scientific">Psychrobacter nivimaris</name>
    <dbReference type="NCBI Taxonomy" id="281738"/>
    <lineage>
        <taxon>Bacteria</taxon>
        <taxon>Pseudomonadati</taxon>
        <taxon>Pseudomonadota</taxon>
        <taxon>Gammaproteobacteria</taxon>
        <taxon>Moraxellales</taxon>
        <taxon>Moraxellaceae</taxon>
        <taxon>Psychrobacter</taxon>
    </lineage>
</organism>
<dbReference type="Pfam" id="PF00512">
    <property type="entry name" value="HisKA"/>
    <property type="match status" value="1"/>
</dbReference>